<name>A0A450TLK1_9GAMM</name>
<dbReference type="InterPro" id="IPR026350">
    <property type="entry name" value="GxxExxY"/>
</dbReference>
<reference evidence="1" key="1">
    <citation type="submission" date="2019-02" db="EMBL/GenBank/DDBJ databases">
        <authorList>
            <person name="Gruber-Vodicka R. H."/>
            <person name="Seah K. B. B."/>
        </authorList>
    </citation>
    <scope>NUCLEOTIDE SEQUENCE</scope>
    <source>
        <strain evidence="1">BECK_DK161</strain>
    </source>
</reference>
<evidence type="ECO:0000313" key="1">
    <source>
        <dbReference type="EMBL" id="VFJ68600.1"/>
    </source>
</evidence>
<dbReference type="EMBL" id="CAADEY010000188">
    <property type="protein sequence ID" value="VFJ68600.1"/>
    <property type="molecule type" value="Genomic_DNA"/>
</dbReference>
<dbReference type="AlphaFoldDB" id="A0A450TLK1"/>
<protein>
    <submittedName>
        <fullName evidence="1">GxxExxY protein</fullName>
    </submittedName>
</protein>
<dbReference type="Pfam" id="PF13366">
    <property type="entry name" value="PDDEXK_3"/>
    <property type="match status" value="1"/>
</dbReference>
<gene>
    <name evidence="1" type="ORF">BECKDK2373C_GA0170839_11881</name>
</gene>
<sequence>MSFMLFVIFKESFSMTDIIYKDESFAILGAIFEVYREMGHGFLESVYQECLEKEGRIF</sequence>
<proteinExistence type="predicted"/>
<organism evidence="1">
    <name type="scientific">Candidatus Kentrum sp. DK</name>
    <dbReference type="NCBI Taxonomy" id="2126562"/>
    <lineage>
        <taxon>Bacteria</taxon>
        <taxon>Pseudomonadati</taxon>
        <taxon>Pseudomonadota</taxon>
        <taxon>Gammaproteobacteria</taxon>
        <taxon>Candidatus Kentrum</taxon>
    </lineage>
</organism>
<accession>A0A450TLK1</accession>